<comment type="caution">
    <text evidence="10">The sequence shown here is derived from an EMBL/GenBank/DDBJ whole genome shotgun (WGS) entry which is preliminary data.</text>
</comment>
<dbReference type="SUPFAM" id="SSF48452">
    <property type="entry name" value="TPR-like"/>
    <property type="match status" value="3"/>
</dbReference>
<keyword evidence="4 7" id="KW-0238">DNA-binding</keyword>
<dbReference type="PROSITE" id="PS50005">
    <property type="entry name" value="TPR"/>
    <property type="match status" value="1"/>
</dbReference>
<comment type="similarity">
    <text evidence="1">Belongs to the AfsR/DnrI/RedD regulatory family.</text>
</comment>
<dbReference type="InterPro" id="IPR051677">
    <property type="entry name" value="AfsR-DnrI-RedD_regulator"/>
</dbReference>
<evidence type="ECO:0000256" key="5">
    <source>
        <dbReference type="ARBA" id="ARBA00023163"/>
    </source>
</evidence>
<evidence type="ECO:0000256" key="3">
    <source>
        <dbReference type="ARBA" id="ARBA00023015"/>
    </source>
</evidence>
<dbReference type="InterPro" id="IPR016032">
    <property type="entry name" value="Sig_transdc_resp-reg_C-effctor"/>
</dbReference>
<evidence type="ECO:0000256" key="4">
    <source>
        <dbReference type="ARBA" id="ARBA00023125"/>
    </source>
</evidence>
<evidence type="ECO:0000256" key="1">
    <source>
        <dbReference type="ARBA" id="ARBA00005820"/>
    </source>
</evidence>
<dbReference type="Pfam" id="PF03704">
    <property type="entry name" value="BTAD"/>
    <property type="match status" value="1"/>
</dbReference>
<dbReference type="InterPro" id="IPR019734">
    <property type="entry name" value="TPR_rpt"/>
</dbReference>
<evidence type="ECO:0000256" key="2">
    <source>
        <dbReference type="ARBA" id="ARBA00023012"/>
    </source>
</evidence>
<organism evidence="10 11">
    <name type="scientific">Streptomyces prunicolor</name>
    <dbReference type="NCBI Taxonomy" id="67348"/>
    <lineage>
        <taxon>Bacteria</taxon>
        <taxon>Bacillati</taxon>
        <taxon>Actinomycetota</taxon>
        <taxon>Actinomycetes</taxon>
        <taxon>Kitasatosporales</taxon>
        <taxon>Streptomycetaceae</taxon>
        <taxon>Streptomyces</taxon>
    </lineage>
</organism>
<dbReference type="PANTHER" id="PTHR35807">
    <property type="entry name" value="TRANSCRIPTIONAL REGULATOR REDD-RELATED"/>
    <property type="match status" value="1"/>
</dbReference>
<feature type="DNA-binding region" description="OmpR/PhoB-type" evidence="7">
    <location>
        <begin position="1"/>
        <end position="99"/>
    </location>
</feature>
<dbReference type="InterPro" id="IPR027417">
    <property type="entry name" value="P-loop_NTPase"/>
</dbReference>
<dbReference type="PRINTS" id="PR00364">
    <property type="entry name" value="DISEASERSIST"/>
</dbReference>
<dbReference type="Gene3D" id="3.40.50.300">
    <property type="entry name" value="P-loop containing nucleotide triphosphate hydrolases"/>
    <property type="match status" value="1"/>
</dbReference>
<dbReference type="InterPro" id="IPR005158">
    <property type="entry name" value="BTAD"/>
</dbReference>
<dbReference type="PANTHER" id="PTHR35807:SF1">
    <property type="entry name" value="TRANSCRIPTIONAL REGULATOR REDD"/>
    <property type="match status" value="1"/>
</dbReference>
<keyword evidence="3" id="KW-0805">Transcription regulation</keyword>
<evidence type="ECO:0000256" key="7">
    <source>
        <dbReference type="PROSITE-ProRule" id="PRU01091"/>
    </source>
</evidence>
<protein>
    <submittedName>
        <fullName evidence="10">BTAD domain-containing putative transcriptional regulator</fullName>
    </submittedName>
</protein>
<feature type="region of interest" description="Disordered" evidence="8">
    <location>
        <begin position="251"/>
        <end position="279"/>
    </location>
</feature>
<evidence type="ECO:0000313" key="10">
    <source>
        <dbReference type="EMBL" id="MDV7222818.1"/>
    </source>
</evidence>
<dbReference type="Pfam" id="PF00486">
    <property type="entry name" value="Trans_reg_C"/>
    <property type="match status" value="1"/>
</dbReference>
<evidence type="ECO:0000256" key="8">
    <source>
        <dbReference type="SAM" id="MobiDB-lite"/>
    </source>
</evidence>
<evidence type="ECO:0000313" key="11">
    <source>
        <dbReference type="Proteomes" id="UP001187346"/>
    </source>
</evidence>
<dbReference type="SUPFAM" id="SSF46894">
    <property type="entry name" value="C-terminal effector domain of the bipartite response regulators"/>
    <property type="match status" value="1"/>
</dbReference>
<dbReference type="InterPro" id="IPR002182">
    <property type="entry name" value="NB-ARC"/>
</dbReference>
<sequence length="961" mass="103185">MRTRFAVLGPVRAWRGDTELPLGPPKQRALLALLLTEAGHPVAVHEIVDALWGQDPPDSAVNVVQRHVGALRRLLEPDLPAGGASRRLVRGSGGYRLDVDPDSLDLLRFRALRQRAEQAVRDGEPPTATGLLIEALALWRGPAASGIAAEVRSHPAFTALDGEHLAAVKEAAELALEAGPGLGARVLVTLRQAAAQHPLDEGLQARLILVLAATGHQAEALDVHRTVRTRLADELGVRPGPELQAALQRVLGHTHAQRAAPPSGSAGPAEDAEGTAQQDAVATIRPAQLPVDLPAFTGRRGELARVRELLCASDAPASTVVISAIGGMAGVGKTTLAVHWAHSVADRFPDGQLYVNLRGFHPSGSIMSAAEAIRSFLDAFGVPGHRIPAGLDAQAALYRSLLADRRVLIVLDNARDTEHVRPLLPGAPGCLVVVTSRNQLYGLVAGEGAHSLTLDVLTEAEAREFLARRLGAERIAHEPDAVAEIITLCGRLPLALAVVSARAVVNPAFPLASIAAELSDSEDSLDAFAGEAPAADARSAFSWSYQLLSPAAARVFRLFALHPGPDCSLAAVASLAGQRVGQVRPVMAELARAHLISEPLPGRYGCHELLRAYAAELGRAHDSAQELEAARRRMLDHYLHSAHAADSVLMPTRDSIQLRPHTAGVTVPRLPDQTAAAAWLETNRSVVLAAIEQDARHGSGEHSWQLALVLELYLDRGGRWSEQLDAQTRAVEAAQRLGDISGQAFAHRALGFVSGRLGRPDEADAHLARALELFGEIGDRVGLSRTHRRLAFLANGRGRHEAALDHYAEASALCRAAGRRDGEAGIANEVGWTYILMGKYEDALTECGHAVAAHRETGDRNGEAAALDSLGYAHHHLRDHERALECYEQALRLYREIRDRYLEADTLVHIGDSHREADQDTQAESAWREALGILDEIGHPDAEHVRQRLTDLAEPDRSRRQ</sequence>
<dbReference type="SMART" id="SM01043">
    <property type="entry name" value="BTAD"/>
    <property type="match status" value="1"/>
</dbReference>
<dbReference type="SUPFAM" id="SSF52540">
    <property type="entry name" value="P-loop containing nucleoside triphosphate hydrolases"/>
    <property type="match status" value="1"/>
</dbReference>
<dbReference type="SMART" id="SM00028">
    <property type="entry name" value="TPR"/>
    <property type="match status" value="5"/>
</dbReference>
<feature type="domain" description="OmpR/PhoB-type" evidence="9">
    <location>
        <begin position="1"/>
        <end position="99"/>
    </location>
</feature>
<evidence type="ECO:0000259" key="9">
    <source>
        <dbReference type="PROSITE" id="PS51755"/>
    </source>
</evidence>
<keyword evidence="2" id="KW-0902">Two-component regulatory system</keyword>
<dbReference type="Gene3D" id="1.10.10.10">
    <property type="entry name" value="Winged helix-like DNA-binding domain superfamily/Winged helix DNA-binding domain"/>
    <property type="match status" value="1"/>
</dbReference>
<name>A0ABU4FS14_9ACTN</name>
<keyword evidence="5" id="KW-0804">Transcription</keyword>
<dbReference type="Gene3D" id="1.25.40.10">
    <property type="entry name" value="Tetratricopeptide repeat domain"/>
    <property type="match status" value="2"/>
</dbReference>
<feature type="repeat" description="TPR" evidence="6">
    <location>
        <begin position="864"/>
        <end position="897"/>
    </location>
</feature>
<dbReference type="CDD" id="cd15831">
    <property type="entry name" value="BTAD"/>
    <property type="match status" value="1"/>
</dbReference>
<dbReference type="InterPro" id="IPR011990">
    <property type="entry name" value="TPR-like_helical_dom_sf"/>
</dbReference>
<proteinExistence type="inferred from homology"/>
<dbReference type="Pfam" id="PF00931">
    <property type="entry name" value="NB-ARC"/>
    <property type="match status" value="1"/>
</dbReference>
<dbReference type="EMBL" id="JAWMAJ010000256">
    <property type="protein sequence ID" value="MDV7222818.1"/>
    <property type="molecule type" value="Genomic_DNA"/>
</dbReference>
<dbReference type="SMART" id="SM00862">
    <property type="entry name" value="Trans_reg_C"/>
    <property type="match status" value="1"/>
</dbReference>
<dbReference type="InterPro" id="IPR036388">
    <property type="entry name" value="WH-like_DNA-bd_sf"/>
</dbReference>
<gene>
    <name evidence="10" type="ORF">R5A26_43510</name>
</gene>
<dbReference type="RefSeq" id="WP_317775512.1">
    <property type="nucleotide sequence ID" value="NZ_JAWMAJ010000256.1"/>
</dbReference>
<keyword evidence="6" id="KW-0802">TPR repeat</keyword>
<reference evidence="10 11" key="1">
    <citation type="submission" date="2023-10" db="EMBL/GenBank/DDBJ databases">
        <title>Characterization of rhizosphere-enriched actinobacteria from wheat plants lab-grown on chernevaya soil.</title>
        <authorList>
            <person name="Tikhonova E.N."/>
            <person name="Konopkin A."/>
            <person name="Kravchenko I.K."/>
        </authorList>
    </citation>
    <scope>NUCLEOTIDE SEQUENCE [LARGE SCALE GENOMIC DNA]</scope>
    <source>
        <strain evidence="10 11">RR29</strain>
    </source>
</reference>
<keyword evidence="11" id="KW-1185">Reference proteome</keyword>
<dbReference type="InterPro" id="IPR001867">
    <property type="entry name" value="OmpR/PhoB-type_DNA-bd"/>
</dbReference>
<accession>A0ABU4FS14</accession>
<dbReference type="PROSITE" id="PS51755">
    <property type="entry name" value="OMPR_PHOB"/>
    <property type="match status" value="1"/>
</dbReference>
<dbReference type="Proteomes" id="UP001187346">
    <property type="component" value="Unassembled WGS sequence"/>
</dbReference>
<dbReference type="Pfam" id="PF13424">
    <property type="entry name" value="TPR_12"/>
    <property type="match status" value="2"/>
</dbReference>
<evidence type="ECO:0000256" key="6">
    <source>
        <dbReference type="PROSITE-ProRule" id="PRU00339"/>
    </source>
</evidence>
<feature type="compositionally biased region" description="Low complexity" evidence="8">
    <location>
        <begin position="259"/>
        <end position="269"/>
    </location>
</feature>